<dbReference type="InterPro" id="IPR036249">
    <property type="entry name" value="Thioredoxin-like_sf"/>
</dbReference>
<dbReference type="InterPro" id="IPR011042">
    <property type="entry name" value="6-blade_b-propeller_TolB-like"/>
</dbReference>
<name>A0AA37V683_9BACT</name>
<dbReference type="Proteomes" id="UP001161325">
    <property type="component" value="Unassembled WGS sequence"/>
</dbReference>
<dbReference type="Pfam" id="PF13905">
    <property type="entry name" value="Thioredoxin_8"/>
    <property type="match status" value="1"/>
</dbReference>
<dbReference type="AlphaFoldDB" id="A0AA37V683"/>
<dbReference type="InterPro" id="IPR013766">
    <property type="entry name" value="Thioredoxin_domain"/>
</dbReference>
<dbReference type="InterPro" id="IPR012336">
    <property type="entry name" value="Thioredoxin-like_fold"/>
</dbReference>
<evidence type="ECO:0000313" key="2">
    <source>
        <dbReference type="EMBL" id="GLC24986.1"/>
    </source>
</evidence>
<dbReference type="SUPFAM" id="SSF52833">
    <property type="entry name" value="Thioredoxin-like"/>
    <property type="match status" value="1"/>
</dbReference>
<dbReference type="PROSITE" id="PS51352">
    <property type="entry name" value="THIOREDOXIN_2"/>
    <property type="match status" value="1"/>
</dbReference>
<dbReference type="Gene3D" id="3.40.30.10">
    <property type="entry name" value="Glutaredoxin"/>
    <property type="match status" value="1"/>
</dbReference>
<gene>
    <name evidence="2" type="ORF">rosag_14990</name>
</gene>
<dbReference type="EMBL" id="BRXS01000002">
    <property type="protein sequence ID" value="GLC24986.1"/>
    <property type="molecule type" value="Genomic_DNA"/>
</dbReference>
<keyword evidence="3" id="KW-1185">Reference proteome</keyword>
<sequence length="525" mass="54999">MTDPFAVPRVVRAPDFPAGLGWLHAPHAPHADGRALALPDLRGRITLLDFWTYGCINCLHVLPQVRELERRFPRELAVVGVHSGKFIAERETPRLARACARLGVTHPVVNDRQFRAWRAWAVRAWPTLALVDTRGYVVGVQAGELTAAQLAPVIERLIAEADANGTLVRAEPHVAASTSAPLPDAALRFPGKVAVSAPDARGVRRLAIADTGRHRVLIGRLDDRGATLTIEHAVGRGVATSATGDIFGPTPSGATRAQLAARADGPADRATFDGPQGLAFGTGAHADVLFVADAGNHAIRAVSRSTGAVRTLAGTGARLRTAADRAAGAMASPWDVAFAEVDGRATLFVAMAGTHQLWIVDPATGAASAHAGGRGEDLMDGPLLQALLAQPMGLATDGRTVWFADAESSAIRVADAAPNGAVRTLVGTGLFDFGDADGEGDAVRLQHPQAVAHAPDGRLLIADGYNDALKWLDPASRRVTTWRRGFHEPAGLAIGDGRALVADTGGHRIVSVGLLTGEDSEVAIR</sequence>
<evidence type="ECO:0000259" key="1">
    <source>
        <dbReference type="PROSITE" id="PS51352"/>
    </source>
</evidence>
<organism evidence="2 3">
    <name type="scientific">Roseisolibacter agri</name>
    <dbReference type="NCBI Taxonomy" id="2014610"/>
    <lineage>
        <taxon>Bacteria</taxon>
        <taxon>Pseudomonadati</taxon>
        <taxon>Gemmatimonadota</taxon>
        <taxon>Gemmatimonadia</taxon>
        <taxon>Gemmatimonadales</taxon>
        <taxon>Gemmatimonadaceae</taxon>
        <taxon>Roseisolibacter</taxon>
    </lineage>
</organism>
<dbReference type="Gene3D" id="2.120.10.30">
    <property type="entry name" value="TolB, C-terminal domain"/>
    <property type="match status" value="2"/>
</dbReference>
<dbReference type="PANTHER" id="PTHR46388:SF2">
    <property type="entry name" value="NHL REPEAT-CONTAINING PROTEIN 2"/>
    <property type="match status" value="1"/>
</dbReference>
<evidence type="ECO:0000313" key="3">
    <source>
        <dbReference type="Proteomes" id="UP001161325"/>
    </source>
</evidence>
<dbReference type="PANTHER" id="PTHR46388">
    <property type="entry name" value="NHL REPEAT-CONTAINING PROTEIN 2"/>
    <property type="match status" value="1"/>
</dbReference>
<dbReference type="RefSeq" id="WP_284349426.1">
    <property type="nucleotide sequence ID" value="NZ_BRXS01000002.1"/>
</dbReference>
<feature type="domain" description="Thioredoxin" evidence="1">
    <location>
        <begin position="7"/>
        <end position="159"/>
    </location>
</feature>
<proteinExistence type="predicted"/>
<dbReference type="SUPFAM" id="SSF101898">
    <property type="entry name" value="NHL repeat"/>
    <property type="match status" value="1"/>
</dbReference>
<protein>
    <recommendedName>
        <fullName evidence="1">Thioredoxin domain-containing protein</fullName>
    </recommendedName>
</protein>
<accession>A0AA37V683</accession>
<comment type="caution">
    <text evidence="2">The sequence shown here is derived from an EMBL/GenBank/DDBJ whole genome shotgun (WGS) entry which is preliminary data.</text>
</comment>
<reference evidence="2" key="1">
    <citation type="submission" date="2022-08" db="EMBL/GenBank/DDBJ databases">
        <title>Draft genome sequencing of Roseisolibacter agri AW1220.</title>
        <authorList>
            <person name="Tobiishi Y."/>
            <person name="Tonouchi A."/>
        </authorList>
    </citation>
    <scope>NUCLEOTIDE SEQUENCE</scope>
    <source>
        <strain evidence="2">AW1220</strain>
    </source>
</reference>